<reference evidence="1 2" key="1">
    <citation type="journal article" date="2021" name="BMC Biol.">
        <title>Horizontally acquired antibacterial genes associated with adaptive radiation of ladybird beetles.</title>
        <authorList>
            <person name="Li H.S."/>
            <person name="Tang X.F."/>
            <person name="Huang Y.H."/>
            <person name="Xu Z.Y."/>
            <person name="Chen M.L."/>
            <person name="Du X.Y."/>
            <person name="Qiu B.Y."/>
            <person name="Chen P.T."/>
            <person name="Zhang W."/>
            <person name="Slipinski A."/>
            <person name="Escalona H.E."/>
            <person name="Waterhouse R.M."/>
            <person name="Zwick A."/>
            <person name="Pang H."/>
        </authorList>
    </citation>
    <scope>NUCLEOTIDE SEQUENCE [LARGE SCALE GENOMIC DNA]</scope>
    <source>
        <strain evidence="1">SYSU2018</strain>
    </source>
</reference>
<protein>
    <submittedName>
        <fullName evidence="1">Uncharacterized protein</fullName>
    </submittedName>
</protein>
<proteinExistence type="predicted"/>
<sequence>MCPALIYSYDEANITDHSEAMKALLSRVHKHVGKVQDHSKFLVSIMFRSTAVIKLIPFRIIHRTKIFVKMLDNFKGKPPSTDYKKPYGLVSSSIPIGVCLTFLNVQSIRNKIVHMKLFTQQYKSDILAIRRHWCSITVSTSWIQPGSPIESSRLMKYLQVKNFQCKLSSNAVVLRSCAVYISPSLWRVRTFPYEIYCIKKFLFVLI</sequence>
<dbReference type="AlphaFoldDB" id="A0ABD2MTS8"/>
<dbReference type="EMBL" id="JABFTP020000021">
    <property type="protein sequence ID" value="KAL3269732.1"/>
    <property type="molecule type" value="Genomic_DNA"/>
</dbReference>
<name>A0ABD2MTS8_9CUCU</name>
<evidence type="ECO:0000313" key="1">
    <source>
        <dbReference type="EMBL" id="KAL3269732.1"/>
    </source>
</evidence>
<organism evidence="1 2">
    <name type="scientific">Cryptolaemus montrouzieri</name>
    <dbReference type="NCBI Taxonomy" id="559131"/>
    <lineage>
        <taxon>Eukaryota</taxon>
        <taxon>Metazoa</taxon>
        <taxon>Ecdysozoa</taxon>
        <taxon>Arthropoda</taxon>
        <taxon>Hexapoda</taxon>
        <taxon>Insecta</taxon>
        <taxon>Pterygota</taxon>
        <taxon>Neoptera</taxon>
        <taxon>Endopterygota</taxon>
        <taxon>Coleoptera</taxon>
        <taxon>Polyphaga</taxon>
        <taxon>Cucujiformia</taxon>
        <taxon>Coccinelloidea</taxon>
        <taxon>Coccinellidae</taxon>
        <taxon>Scymninae</taxon>
        <taxon>Scymnini</taxon>
        <taxon>Cryptolaemus</taxon>
    </lineage>
</organism>
<evidence type="ECO:0000313" key="2">
    <source>
        <dbReference type="Proteomes" id="UP001516400"/>
    </source>
</evidence>
<gene>
    <name evidence="1" type="ORF">HHI36_008792</name>
</gene>
<accession>A0ABD2MTS8</accession>
<keyword evidence="2" id="KW-1185">Reference proteome</keyword>
<comment type="caution">
    <text evidence="1">The sequence shown here is derived from an EMBL/GenBank/DDBJ whole genome shotgun (WGS) entry which is preliminary data.</text>
</comment>
<dbReference type="Proteomes" id="UP001516400">
    <property type="component" value="Unassembled WGS sequence"/>
</dbReference>